<feature type="non-terminal residue" evidence="1">
    <location>
        <position position="384"/>
    </location>
</feature>
<dbReference type="AlphaFoldDB" id="A0A149TP00"/>
<protein>
    <submittedName>
        <fullName evidence="1">Uncharacterized protein</fullName>
    </submittedName>
</protein>
<reference evidence="1 2" key="1">
    <citation type="submission" date="2015-06" db="EMBL/GenBank/DDBJ databases">
        <title>Improved classification and identification of acetic acid bacteria using matrix-assisted laser desorption/ionization time-of-flight mass spectrometry; Gluconobacter nephelii and Gluconobacter uchimurae are later heterotypic synonyms of Gluconobacter japonicus and Gluconobacter oxydans, respectively.</title>
        <authorList>
            <person name="Li L."/>
            <person name="Cleenwerck I."/>
            <person name="De Vuyst L."/>
            <person name="Vandamme P."/>
        </authorList>
    </citation>
    <scope>NUCLEOTIDE SEQUENCE [LARGE SCALE GENOMIC DNA]</scope>
    <source>
        <strain evidence="1 2">LMG 1768</strain>
    </source>
</reference>
<evidence type="ECO:0000313" key="1">
    <source>
        <dbReference type="EMBL" id="KXV51594.1"/>
    </source>
</evidence>
<evidence type="ECO:0000313" key="2">
    <source>
        <dbReference type="Proteomes" id="UP000075636"/>
    </source>
</evidence>
<comment type="caution">
    <text evidence="1">The sequence shown here is derived from an EMBL/GenBank/DDBJ whole genome shotgun (WGS) entry which is preliminary data.</text>
</comment>
<gene>
    <name evidence="1" type="ORF">AD945_00125</name>
</gene>
<dbReference type="PATRIC" id="fig|318683.6.peg.3325"/>
<proteinExistence type="predicted"/>
<dbReference type="RefSeq" id="WP_197460313.1">
    <property type="nucleotide sequence ID" value="NZ_LHZR01000019.1"/>
</dbReference>
<dbReference type="Proteomes" id="UP000075636">
    <property type="component" value="Unassembled WGS sequence"/>
</dbReference>
<accession>A0A149TP00</accession>
<name>A0A149TP00_9PROT</name>
<dbReference type="EMBL" id="LHZR01000019">
    <property type="protein sequence ID" value="KXV51594.1"/>
    <property type="molecule type" value="Genomic_DNA"/>
</dbReference>
<organism evidence="1 2">
    <name type="scientific">Gluconobacter albidus</name>
    <dbReference type="NCBI Taxonomy" id="318683"/>
    <lineage>
        <taxon>Bacteria</taxon>
        <taxon>Pseudomonadati</taxon>
        <taxon>Pseudomonadota</taxon>
        <taxon>Alphaproteobacteria</taxon>
        <taxon>Acetobacterales</taxon>
        <taxon>Acetobacteraceae</taxon>
        <taxon>Gluconobacter</taxon>
    </lineage>
</organism>
<feature type="non-terminal residue" evidence="1">
    <location>
        <position position="1"/>
    </location>
</feature>
<sequence>DAASAVRSVGIANFDYLKIDPSSATGRLLVPVPSVKCPGAMGTTSPAANCLAVRATTGNAVVAQMLSLINEDQTTDASELQVAQAIGVLQDSPNSAAWGQNIVMTQGPGTAGVAGTEIDINRAATCDTAVDSWSDPKCPGATGSWITGMPVSGHTGSPGYVLTSASGTTPLFDVGYGIFGNAVRDTGFLDSSSSHTGFRLYNGHTYGFDCSTANLFDACFAMVDANSFTQGRQGIYWFPKSTVAGGDNQTPDGYLTMTSGALRLESDTTGTFSINASADVDTSFDVGSTYHTHTANINLHSVNSGNAYDAQIQSTGGAAGANGGGTLSLTASRISLNGLLHIQALTKAQILGVANPVEGMIVNDSDDHVPVVYENGHWYPMTLG</sequence>